<evidence type="ECO:0000313" key="2">
    <source>
        <dbReference type="EMBL" id="QJI03903.1"/>
    </source>
</evidence>
<feature type="transmembrane region" description="Helical" evidence="1">
    <location>
        <begin position="36"/>
        <end position="55"/>
    </location>
</feature>
<sequence>MTDKEIFIAAHEKAYPGSKEEVWEIFFKFRGCTIKAYNYITSAIIVSIIFSHSFAKAFWGEDRYYHINEGTIDGFAEEDELTLEFIKNEDEEHLINNKSSYHWYQPKWQYHLQQLVLCEKPLKYIEQFLKKGEID</sequence>
<accession>A0A6M3Y1H7</accession>
<reference evidence="2" key="1">
    <citation type="submission" date="2020-03" db="EMBL/GenBank/DDBJ databases">
        <title>The deep terrestrial virosphere.</title>
        <authorList>
            <person name="Holmfeldt K."/>
            <person name="Nilsson E."/>
            <person name="Simone D."/>
            <person name="Lopez-Fernandez M."/>
            <person name="Wu X."/>
            <person name="de Brujin I."/>
            <person name="Lundin D."/>
            <person name="Andersson A."/>
            <person name="Bertilsson S."/>
            <person name="Dopson M."/>
        </authorList>
    </citation>
    <scope>NUCLEOTIDE SEQUENCE</scope>
    <source>
        <strain evidence="2">TM448B05382</strain>
    </source>
</reference>
<dbReference type="EMBL" id="MT145129">
    <property type="protein sequence ID" value="QJI03903.1"/>
    <property type="molecule type" value="Genomic_DNA"/>
</dbReference>
<evidence type="ECO:0000256" key="1">
    <source>
        <dbReference type="SAM" id="Phobius"/>
    </source>
</evidence>
<proteinExistence type="predicted"/>
<name>A0A6M3Y1H7_9ZZZZ</name>
<gene>
    <name evidence="2" type="ORF">TM448B05382_0011</name>
</gene>
<keyword evidence="1" id="KW-0472">Membrane</keyword>
<organism evidence="2">
    <name type="scientific">viral metagenome</name>
    <dbReference type="NCBI Taxonomy" id="1070528"/>
    <lineage>
        <taxon>unclassified sequences</taxon>
        <taxon>metagenomes</taxon>
        <taxon>organismal metagenomes</taxon>
    </lineage>
</organism>
<keyword evidence="1" id="KW-0812">Transmembrane</keyword>
<dbReference type="AlphaFoldDB" id="A0A6M3Y1H7"/>
<protein>
    <submittedName>
        <fullName evidence="2">Uncharacterized protein</fullName>
    </submittedName>
</protein>
<keyword evidence="1" id="KW-1133">Transmembrane helix</keyword>